<evidence type="ECO:0008006" key="4">
    <source>
        <dbReference type="Google" id="ProtNLM"/>
    </source>
</evidence>
<feature type="region of interest" description="Disordered" evidence="1">
    <location>
        <begin position="72"/>
        <end position="454"/>
    </location>
</feature>
<reference evidence="2 3" key="1">
    <citation type="journal article" date="2012" name="BMC Genomics">
        <title>Tools to kill: Genome of one of the most destructive plant pathogenic fungi Macrophomina phaseolina.</title>
        <authorList>
            <person name="Islam M.S."/>
            <person name="Haque M.S."/>
            <person name="Islam M.M."/>
            <person name="Emdad E.M."/>
            <person name="Halim A."/>
            <person name="Hossen Q.M.M."/>
            <person name="Hossain M.Z."/>
            <person name="Ahmed B."/>
            <person name="Rahim S."/>
            <person name="Rahman M.S."/>
            <person name="Alam M.M."/>
            <person name="Hou S."/>
            <person name="Wan X."/>
            <person name="Saito J.A."/>
            <person name="Alam M."/>
        </authorList>
    </citation>
    <scope>NUCLEOTIDE SEQUENCE [LARGE SCALE GENOMIC DNA]</scope>
    <source>
        <strain evidence="2 3">MS6</strain>
    </source>
</reference>
<feature type="compositionally biased region" description="Basic and acidic residues" evidence="1">
    <location>
        <begin position="246"/>
        <end position="265"/>
    </location>
</feature>
<feature type="compositionally biased region" description="Basic and acidic residues" evidence="1">
    <location>
        <begin position="201"/>
        <end position="238"/>
    </location>
</feature>
<feature type="compositionally biased region" description="Low complexity" evidence="1">
    <location>
        <begin position="119"/>
        <end position="130"/>
    </location>
</feature>
<dbReference type="Pfam" id="PF08578">
    <property type="entry name" value="DUF1765"/>
    <property type="match status" value="1"/>
</dbReference>
<dbReference type="VEuPathDB" id="FungiDB:MPH_02608"/>
<evidence type="ECO:0000313" key="3">
    <source>
        <dbReference type="Proteomes" id="UP000007129"/>
    </source>
</evidence>
<feature type="region of interest" description="Disordered" evidence="1">
    <location>
        <begin position="1161"/>
        <end position="1206"/>
    </location>
</feature>
<feature type="region of interest" description="Disordered" evidence="1">
    <location>
        <begin position="1"/>
        <end position="49"/>
    </location>
</feature>
<protein>
    <recommendedName>
        <fullName evidence="4">DUF1765-domain-containing protein</fullName>
    </recommendedName>
</protein>
<dbReference type="InParanoid" id="K2RZE6"/>
<evidence type="ECO:0000256" key="1">
    <source>
        <dbReference type="SAM" id="MobiDB-lite"/>
    </source>
</evidence>
<feature type="compositionally biased region" description="Polar residues" evidence="1">
    <location>
        <begin position="1182"/>
        <end position="1195"/>
    </location>
</feature>
<dbReference type="eggNOG" id="ENOG502QWKM">
    <property type="taxonomic scope" value="Eukaryota"/>
</dbReference>
<feature type="compositionally biased region" description="Basic and acidic residues" evidence="1">
    <location>
        <begin position="165"/>
        <end position="181"/>
    </location>
</feature>
<sequence length="1326" mass="148402">MAAASMATASSSTSPLIGRDRSISDAAAAHNVTVEDPRPPEAVHLPRSASYTYFPPVKDLEYDDSSVVELKGRISEADLRSSRDEDSPYSSSGGSTPENEPADPPDPKPTLPVDPPPQRSRLSRFFSSSREPLTLGGQAKEEAKDKNNTRKELQKEAPKQLQKQPPKEAQRGSQKNPRDNNSKQPSNQPTAETQKQTPKQIPKDTTKEASQEASKEAVKQASSEKPKAAAKEGSREFLKGSPPKPQTEKDQEKENEKEKTDKAEADQQAVPPKRSLTHLRRKSWVSSSAKESSSGKTSGEDVVNGTRSSPEKRRSIINSSRRKSILRKDSDPPPIEEERAERPPATSRRKSFIRKERESSPASEDRRSNRVSRRMSILRKDSDRKEAESPPAEDSNKSPKKGSVLTKRPRKPSDAYIKPVKAEELPPVPAVPEMPTSPNLPRSPSMPTSPQLGQSFSTDRLPMLVRSPPSQESIIPPVPRTVNQEKLKTFSLETPKKKDELWGQFRSLDGDCQKFSSKSIALKANVVRQNLLPFLRTYASHPSNTRIRPEDLDRRTNILNRWWTGLLEMINGKNNQSISGSDRPHILQAIVGIMERPEWRAHPSPYAPLMERSSLPRSHSSTSIASAESDFLSESVHHNVRNTFIQNLTAQMGFVVEKMSLRNAPASLVNFCGKTCAYAFFFCPGMADILVRLWSPSLDAMRRVMAECKMSDRSKLDQMSKNILPNFPQNLHSLGFTNLHKTFRELRKPAPFPLGTANLPWYGSWVKRWSGTESDLFYVFTKCYHILVTDFLPAETTKAERLCVPGLVMVHAQILANMDETLHRHAALQAQKEAEDHTASPITFDDVLADGPDAAASALPLPPANAVRLMAENRLIMLLRDFLSTGSTHLTTAPHIFAESFSSLLQASARRVSIFDHNASYTLCDFLEEALLILLRYERAADKLVLDWTFWILVYKRMTESHNTTTEIRLLSFLYSIWGTVVEDEKRKTELCLNFLLEPDFFESRFNHWCPMLRAYYMRLLCWRIARFDGEATDGELQILKRVEERLQSVWSHYLYLQEMAQTRNEPLPSTTPCNPAPGRRLLIIRHDAPLSPANGPFLSFDGIVSSASKNQSTAYGNHSSLENQLGDTNIRPTSAMSIASDNSDAGDEDSGKKRFSLLRNLLSVSKPRSKSRSPDPPTSREGSSNTPNTSTDAAQDSAAKKHNTPEIPAHRSYCFRFSLEWVHDKRFANPGPMRLLPPRLPPAAHNFLHAQRDEAETANPKPIMSTKPEGAAVTSSKYSGRALGEWAIVVGECQSFFQRRKDEGVPSNKLVETPTLGVEVFRRPG</sequence>
<dbReference type="EMBL" id="AHHD01000096">
    <property type="protein sequence ID" value="EKG20108.1"/>
    <property type="molecule type" value="Genomic_DNA"/>
</dbReference>
<feature type="compositionally biased region" description="Polar residues" evidence="1">
    <location>
        <begin position="436"/>
        <end position="454"/>
    </location>
</feature>
<evidence type="ECO:0000313" key="2">
    <source>
        <dbReference type="EMBL" id="EKG20108.1"/>
    </source>
</evidence>
<feature type="compositionally biased region" description="Polar residues" evidence="1">
    <location>
        <begin position="182"/>
        <end position="199"/>
    </location>
</feature>
<dbReference type="InterPro" id="IPR013887">
    <property type="entry name" value="UPF0592"/>
</dbReference>
<name>K2RZE6_MACPH</name>
<feature type="compositionally biased region" description="Pro residues" evidence="1">
    <location>
        <begin position="102"/>
        <end position="118"/>
    </location>
</feature>
<feature type="compositionally biased region" description="Basic and acidic residues" evidence="1">
    <location>
        <begin position="72"/>
        <end position="86"/>
    </location>
</feature>
<gene>
    <name evidence="2" type="ORF">MPH_02608</name>
</gene>
<proteinExistence type="predicted"/>
<dbReference type="PANTHER" id="PTHR37988:SF1">
    <property type="entry name" value="UPF0592 MEMBRANE PROTEIN C7D4.03C"/>
    <property type="match status" value="1"/>
</dbReference>
<comment type="caution">
    <text evidence="2">The sequence shown here is derived from an EMBL/GenBank/DDBJ whole genome shotgun (WGS) entry which is preliminary data.</text>
</comment>
<dbReference type="PANTHER" id="PTHR37988">
    <property type="entry name" value="UPF0592 MEMBRANE PROTEIN C7D4.03C"/>
    <property type="match status" value="1"/>
</dbReference>
<organism evidence="2 3">
    <name type="scientific">Macrophomina phaseolina (strain MS6)</name>
    <name type="common">Charcoal rot fungus</name>
    <dbReference type="NCBI Taxonomy" id="1126212"/>
    <lineage>
        <taxon>Eukaryota</taxon>
        <taxon>Fungi</taxon>
        <taxon>Dikarya</taxon>
        <taxon>Ascomycota</taxon>
        <taxon>Pezizomycotina</taxon>
        <taxon>Dothideomycetes</taxon>
        <taxon>Dothideomycetes incertae sedis</taxon>
        <taxon>Botryosphaeriales</taxon>
        <taxon>Botryosphaeriaceae</taxon>
        <taxon>Macrophomina</taxon>
    </lineage>
</organism>
<feature type="compositionally biased region" description="Low complexity" evidence="1">
    <location>
        <begin position="284"/>
        <end position="297"/>
    </location>
</feature>
<feature type="compositionally biased region" description="Basic and acidic residues" evidence="1">
    <location>
        <begin position="139"/>
        <end position="158"/>
    </location>
</feature>
<feature type="compositionally biased region" description="Basic and acidic residues" evidence="1">
    <location>
        <begin position="378"/>
        <end position="388"/>
    </location>
</feature>
<feature type="compositionally biased region" description="Basic and acidic residues" evidence="1">
    <location>
        <begin position="353"/>
        <end position="368"/>
    </location>
</feature>
<dbReference type="OrthoDB" id="296767at2759"/>
<dbReference type="HOGENOM" id="CLU_003877_1_1_1"/>
<feature type="compositionally biased region" description="Low complexity" evidence="1">
    <location>
        <begin position="1"/>
        <end position="14"/>
    </location>
</feature>
<accession>K2RZE6</accession>
<dbReference type="STRING" id="1126212.K2RZE6"/>
<dbReference type="Proteomes" id="UP000007129">
    <property type="component" value="Unassembled WGS sequence"/>
</dbReference>
<feature type="compositionally biased region" description="Basic and acidic residues" evidence="1">
    <location>
        <begin position="326"/>
        <end position="342"/>
    </location>
</feature>